<feature type="region of interest" description="Disordered" evidence="1">
    <location>
        <begin position="113"/>
        <end position="134"/>
    </location>
</feature>
<evidence type="ECO:0000313" key="4">
    <source>
        <dbReference type="Proteomes" id="UP001231189"/>
    </source>
</evidence>
<dbReference type="PANTHER" id="PTHR30540:SF20">
    <property type="entry name" value="POTASSIUM TRANSPORTER 6"/>
    <property type="match status" value="1"/>
</dbReference>
<dbReference type="InterPro" id="IPR003855">
    <property type="entry name" value="K+_transporter"/>
</dbReference>
<reference evidence="3" key="1">
    <citation type="submission" date="2023-07" db="EMBL/GenBank/DDBJ databases">
        <title>A chromosome-level genome assembly of Lolium multiflorum.</title>
        <authorList>
            <person name="Chen Y."/>
            <person name="Copetti D."/>
            <person name="Kolliker R."/>
            <person name="Studer B."/>
        </authorList>
    </citation>
    <scope>NUCLEOTIDE SEQUENCE</scope>
    <source>
        <strain evidence="3">02402/16</strain>
        <tissue evidence="3">Leaf</tissue>
    </source>
</reference>
<evidence type="ECO:0000259" key="2">
    <source>
        <dbReference type="Pfam" id="PF22776"/>
    </source>
</evidence>
<name>A0AAD8T4T9_LOLMU</name>
<comment type="caution">
    <text evidence="3">The sequence shown here is derived from an EMBL/GenBank/DDBJ whole genome shotgun (WGS) entry which is preliminary data.</text>
</comment>
<dbReference type="Pfam" id="PF22776">
    <property type="entry name" value="K_trans_C"/>
    <property type="match status" value="1"/>
</dbReference>
<accession>A0AAD8T4T9</accession>
<dbReference type="GO" id="GO:0016020">
    <property type="term" value="C:membrane"/>
    <property type="evidence" value="ECO:0007669"/>
    <property type="project" value="InterPro"/>
</dbReference>
<dbReference type="AlphaFoldDB" id="A0AAD8T4T9"/>
<dbReference type="EMBL" id="JAUUTY010000003">
    <property type="protein sequence ID" value="KAK1669485.1"/>
    <property type="molecule type" value="Genomic_DNA"/>
</dbReference>
<protein>
    <recommendedName>
        <fullName evidence="2">K+ potassium transporter C-terminal domain-containing protein</fullName>
    </recommendedName>
</protein>
<dbReference type="PANTHER" id="PTHR30540">
    <property type="entry name" value="OSMOTIC STRESS POTASSIUM TRANSPORTER"/>
    <property type="match status" value="1"/>
</dbReference>
<keyword evidence="4" id="KW-1185">Reference proteome</keyword>
<evidence type="ECO:0000256" key="1">
    <source>
        <dbReference type="SAM" id="MobiDB-lite"/>
    </source>
</evidence>
<sequence length="184" mass="20789">MSSPGSARVPGVCFFFTDLMNGVPPIVCHYAEHTGSLRELLVFVTVRMLPVTSVLPEERFLMAVVDEVPTGVYRCVAQYGYMDKQDMEGDEFLESIVTALKDVAGGADEAAMMDRARRNGVSRDREDDPDRERREARMVQARCHQSHVQRNLLTGTEVTITGDRFSNLRWRFMKPHLSSSMNLT</sequence>
<dbReference type="InterPro" id="IPR053952">
    <property type="entry name" value="K_trans_C"/>
</dbReference>
<evidence type="ECO:0000313" key="3">
    <source>
        <dbReference type="EMBL" id="KAK1669485.1"/>
    </source>
</evidence>
<dbReference type="GO" id="GO:0015079">
    <property type="term" value="F:potassium ion transmembrane transporter activity"/>
    <property type="evidence" value="ECO:0007669"/>
    <property type="project" value="InterPro"/>
</dbReference>
<organism evidence="3 4">
    <name type="scientific">Lolium multiflorum</name>
    <name type="common">Italian ryegrass</name>
    <name type="synonym">Lolium perenne subsp. multiflorum</name>
    <dbReference type="NCBI Taxonomy" id="4521"/>
    <lineage>
        <taxon>Eukaryota</taxon>
        <taxon>Viridiplantae</taxon>
        <taxon>Streptophyta</taxon>
        <taxon>Embryophyta</taxon>
        <taxon>Tracheophyta</taxon>
        <taxon>Spermatophyta</taxon>
        <taxon>Magnoliopsida</taxon>
        <taxon>Liliopsida</taxon>
        <taxon>Poales</taxon>
        <taxon>Poaceae</taxon>
        <taxon>BOP clade</taxon>
        <taxon>Pooideae</taxon>
        <taxon>Poodae</taxon>
        <taxon>Poeae</taxon>
        <taxon>Poeae Chloroplast Group 2 (Poeae type)</taxon>
        <taxon>Loliodinae</taxon>
        <taxon>Loliinae</taxon>
        <taxon>Lolium</taxon>
    </lineage>
</organism>
<proteinExistence type="predicted"/>
<gene>
    <name evidence="3" type="ORF">QYE76_057644</name>
</gene>
<dbReference type="Proteomes" id="UP001231189">
    <property type="component" value="Unassembled WGS sequence"/>
</dbReference>
<feature type="domain" description="K+ potassium transporter C-terminal" evidence="2">
    <location>
        <begin position="10"/>
        <end position="90"/>
    </location>
</feature>